<dbReference type="EMBL" id="KK852601">
    <property type="protein sequence ID" value="KDR20506.1"/>
    <property type="molecule type" value="Genomic_DNA"/>
</dbReference>
<proteinExistence type="inferred from homology"/>
<dbReference type="InterPro" id="IPR059029">
    <property type="entry name" value="FAM13A_dom"/>
</dbReference>
<feature type="coiled-coil region" evidence="2">
    <location>
        <begin position="709"/>
        <end position="736"/>
    </location>
</feature>
<feature type="region of interest" description="Disordered" evidence="3">
    <location>
        <begin position="312"/>
        <end position="378"/>
    </location>
</feature>
<dbReference type="InterPro" id="IPR000198">
    <property type="entry name" value="RhoGAP_dom"/>
</dbReference>
<feature type="region of interest" description="Disordered" evidence="3">
    <location>
        <begin position="432"/>
        <end position="458"/>
    </location>
</feature>
<dbReference type="InParanoid" id="A0A067RJ89"/>
<feature type="compositionally biased region" description="Basic residues" evidence="3">
    <location>
        <begin position="330"/>
        <end position="346"/>
    </location>
</feature>
<evidence type="ECO:0000256" key="3">
    <source>
        <dbReference type="SAM" id="MobiDB-lite"/>
    </source>
</evidence>
<reference evidence="5 6" key="1">
    <citation type="journal article" date="2014" name="Nat. Commun.">
        <title>Molecular traces of alternative social organization in a termite genome.</title>
        <authorList>
            <person name="Terrapon N."/>
            <person name="Li C."/>
            <person name="Robertson H.M."/>
            <person name="Ji L."/>
            <person name="Meng X."/>
            <person name="Booth W."/>
            <person name="Chen Z."/>
            <person name="Childers C.P."/>
            <person name="Glastad K.M."/>
            <person name="Gokhale K."/>
            <person name="Gowin J."/>
            <person name="Gronenberg W."/>
            <person name="Hermansen R.A."/>
            <person name="Hu H."/>
            <person name="Hunt B.G."/>
            <person name="Huylmans A.K."/>
            <person name="Khalil S.M."/>
            <person name="Mitchell R.D."/>
            <person name="Munoz-Torres M.C."/>
            <person name="Mustard J.A."/>
            <person name="Pan H."/>
            <person name="Reese J.T."/>
            <person name="Scharf M.E."/>
            <person name="Sun F."/>
            <person name="Vogel H."/>
            <person name="Xiao J."/>
            <person name="Yang W."/>
            <person name="Yang Z."/>
            <person name="Yang Z."/>
            <person name="Zhou J."/>
            <person name="Zhu J."/>
            <person name="Brent C.S."/>
            <person name="Elsik C.G."/>
            <person name="Goodisman M.A."/>
            <person name="Liberles D.A."/>
            <person name="Roe R.M."/>
            <person name="Vargo E.L."/>
            <person name="Vilcinskas A."/>
            <person name="Wang J."/>
            <person name="Bornberg-Bauer E."/>
            <person name="Korb J."/>
            <person name="Zhang G."/>
            <person name="Liebig J."/>
        </authorList>
    </citation>
    <scope>NUCLEOTIDE SEQUENCE [LARGE SCALE GENOMIC DNA]</scope>
    <source>
        <tissue evidence="5">Whole organism</tissue>
    </source>
</reference>
<dbReference type="SMART" id="SM00324">
    <property type="entry name" value="RhoGAP"/>
    <property type="match status" value="1"/>
</dbReference>
<feature type="compositionally biased region" description="Basic and acidic residues" evidence="3">
    <location>
        <begin position="314"/>
        <end position="324"/>
    </location>
</feature>
<organism evidence="5 6">
    <name type="scientific">Zootermopsis nevadensis</name>
    <name type="common">Dampwood termite</name>
    <dbReference type="NCBI Taxonomy" id="136037"/>
    <lineage>
        <taxon>Eukaryota</taxon>
        <taxon>Metazoa</taxon>
        <taxon>Ecdysozoa</taxon>
        <taxon>Arthropoda</taxon>
        <taxon>Hexapoda</taxon>
        <taxon>Insecta</taxon>
        <taxon>Pterygota</taxon>
        <taxon>Neoptera</taxon>
        <taxon>Polyneoptera</taxon>
        <taxon>Dictyoptera</taxon>
        <taxon>Blattodea</taxon>
        <taxon>Blattoidea</taxon>
        <taxon>Termitoidae</taxon>
        <taxon>Termopsidae</taxon>
        <taxon>Zootermopsis</taxon>
    </lineage>
</organism>
<dbReference type="InterPro" id="IPR008936">
    <property type="entry name" value="Rho_GTPase_activation_prot"/>
</dbReference>
<feature type="compositionally biased region" description="Basic residues" evidence="3">
    <location>
        <begin position="207"/>
        <end position="217"/>
    </location>
</feature>
<keyword evidence="6" id="KW-1185">Reference proteome</keyword>
<dbReference type="InterPro" id="IPR039102">
    <property type="entry name" value="FAM13"/>
</dbReference>
<feature type="coiled-coil region" evidence="2">
    <location>
        <begin position="462"/>
        <end position="522"/>
    </location>
</feature>
<dbReference type="PROSITE" id="PS50238">
    <property type="entry name" value="RHOGAP"/>
    <property type="match status" value="1"/>
</dbReference>
<evidence type="ECO:0000259" key="4">
    <source>
        <dbReference type="PROSITE" id="PS50238"/>
    </source>
</evidence>
<dbReference type="OMA" id="FPDCIRD"/>
<keyword evidence="2" id="KW-0175">Coiled coil</keyword>
<comment type="similarity">
    <text evidence="1">Belongs to the FAM13 family.</text>
</comment>
<dbReference type="Pfam" id="PF00620">
    <property type="entry name" value="RhoGAP"/>
    <property type="match status" value="1"/>
</dbReference>
<feature type="region of interest" description="Disordered" evidence="3">
    <location>
        <begin position="201"/>
        <end position="229"/>
    </location>
</feature>
<dbReference type="eggNOG" id="KOG4270">
    <property type="taxonomic scope" value="Eukaryota"/>
</dbReference>
<dbReference type="SUPFAM" id="SSF48350">
    <property type="entry name" value="GTPase activation domain, GAP"/>
    <property type="match status" value="1"/>
</dbReference>
<feature type="domain" description="Rho-GAP" evidence="4">
    <location>
        <begin position="1"/>
        <end position="168"/>
    </location>
</feature>
<dbReference type="Proteomes" id="UP000027135">
    <property type="component" value="Unassembled WGS sequence"/>
</dbReference>
<evidence type="ECO:0000256" key="2">
    <source>
        <dbReference type="SAM" id="Coils"/>
    </source>
</evidence>
<accession>A0A067RJ89</accession>
<protein>
    <recommendedName>
        <fullName evidence="4">Rho-GAP domain-containing protein</fullName>
    </recommendedName>
</protein>
<dbReference type="PANTHER" id="PTHR15904:SF17">
    <property type="entry name" value="RHO-GAP DOMAIN-CONTAINING PROTEIN"/>
    <property type="match status" value="1"/>
</dbReference>
<evidence type="ECO:0000313" key="6">
    <source>
        <dbReference type="Proteomes" id="UP000027135"/>
    </source>
</evidence>
<gene>
    <name evidence="5" type="ORF">L798_04895</name>
</gene>
<dbReference type="GO" id="GO:0007165">
    <property type="term" value="P:signal transduction"/>
    <property type="evidence" value="ECO:0007669"/>
    <property type="project" value="InterPro"/>
</dbReference>
<name>A0A067RJ89_ZOONE</name>
<evidence type="ECO:0000256" key="1">
    <source>
        <dbReference type="ARBA" id="ARBA00007549"/>
    </source>
</evidence>
<dbReference type="Gene3D" id="1.10.10.1460">
    <property type="match status" value="1"/>
</dbReference>
<sequence length="778" mass="88204">QLCLLFADAGMKCGGLFRLSAGNPKLVERLRASFDRTGDADLEGAGDVATVASLLKLWLRELPEPVIASHVATDLLCVHEKLHDETGQWRESVCQLLMTLPDPNICLLRYLLRFLRHVDQHSHRTQCRHFTPGGVGAVFSPLLIQSQQQQLVASQLTAKLIHECNHIFQDRLLLRDLLIFFLKPSDKSSFCGEGQAEVVAAPASSHKNQHQHRKRKERHESFNSQSQERKVISVNCKDSIRRVSSHEDFSLVKGVEVLGRCYHIGIYVCSQRFSGLPLHERNSASVSAPKTPAPNVDNESTAATVAEMFDDNEHEQRRNSERFSRAVTPRGRRNMARRRKIVHKTAKTAPEDMDGGGSSKERGRSPSPSPSPCTPPLDLATLHQQVDCNEPLTSFSNWSFAHRQPEEEPASSQVMLSPRNSMILTRRVYLDPSVPPSPPNEHNVSVPRKSGVSGQLDSESRLKTLSKQINSLKKKLKHYEEQFEREYGYRPSHADKMGNKGIEKMYADLNKLRKEVKYLKEDPHCVIVESSTKPLELVIEGSAAVNGGVNSNSDKTPSMEEKLQEVEKHLSEKRLLAGRFERLEELTREQLLDEKVAVQKALLYLEGIFGRPVTRGDRDLVRPLYDRYRALKRLVIRSGPSKLKDSLSELATILEHETMDFTSSPPSLSVQEETPEALAVADNADVPTEFHQTSESSDSLWENLHSLPLSELLNQQRTTREEKKRLRRSLREYEEDFQRRTGKKLQREDRVPMENMYVAYKQAKAKLRLLEALVTKQT</sequence>
<dbReference type="Gene3D" id="1.10.555.10">
    <property type="entry name" value="Rho GTPase activation protein"/>
    <property type="match status" value="1"/>
</dbReference>
<dbReference type="CDD" id="cd00159">
    <property type="entry name" value="RhoGAP"/>
    <property type="match status" value="1"/>
</dbReference>
<evidence type="ECO:0000313" key="5">
    <source>
        <dbReference type="EMBL" id="KDR20506.1"/>
    </source>
</evidence>
<dbReference type="Pfam" id="PF26116">
    <property type="entry name" value="FAM13A"/>
    <property type="match status" value="1"/>
</dbReference>
<dbReference type="PANTHER" id="PTHR15904">
    <property type="entry name" value="FAM13"/>
    <property type="match status" value="1"/>
</dbReference>
<feature type="non-terminal residue" evidence="5">
    <location>
        <position position="1"/>
    </location>
</feature>
<dbReference type="AlphaFoldDB" id="A0A067RJ89"/>